<gene>
    <name evidence="1" type="ORF">PAGA_a0966</name>
</gene>
<evidence type="ECO:0000313" key="1">
    <source>
        <dbReference type="EMBL" id="ATC81447.1"/>
    </source>
</evidence>
<name>A0ACA8DTF8_9GAMM</name>
<keyword evidence="2" id="KW-1185">Reference proteome</keyword>
<accession>A0ACA8DTF8</accession>
<dbReference type="EMBL" id="CP011011">
    <property type="protein sequence ID" value="ATC81447.1"/>
    <property type="molecule type" value="Genomic_DNA"/>
</dbReference>
<proteinExistence type="predicted"/>
<reference evidence="1" key="1">
    <citation type="submission" date="2015-03" db="EMBL/GenBank/DDBJ databases">
        <authorList>
            <person name="Xie B.-B."/>
            <person name="Rong J.-C."/>
            <person name="Qin Q.-L."/>
            <person name="Zhang Y.-Z."/>
        </authorList>
    </citation>
    <scope>NUCLEOTIDE SEQUENCE</scope>
    <source>
        <strain evidence="1">DSM 14585</strain>
    </source>
</reference>
<evidence type="ECO:0000313" key="2">
    <source>
        <dbReference type="Proteomes" id="UP000217277"/>
    </source>
</evidence>
<dbReference type="Proteomes" id="UP000217277">
    <property type="component" value="Chromosome I"/>
</dbReference>
<protein>
    <submittedName>
        <fullName evidence="1">Uncharacterized protein</fullName>
    </submittedName>
</protein>
<organism evidence="1 2">
    <name type="scientific">Pseudoalteromonas agarivorans DSM 14585</name>
    <dbReference type="NCBI Taxonomy" id="1312369"/>
    <lineage>
        <taxon>Bacteria</taxon>
        <taxon>Pseudomonadati</taxon>
        <taxon>Pseudomonadota</taxon>
        <taxon>Gammaproteobacteria</taxon>
        <taxon>Alteromonadales</taxon>
        <taxon>Pseudoalteromonadaceae</taxon>
        <taxon>Pseudoalteromonas</taxon>
    </lineage>
</organism>
<sequence length="161" mass="19510">MTEKSYDQKNSEDYEANTAELNTALNKIESNKKLKATITALSKMTGIHRNTITNRGWPAERLKKIKEARNKFEQEQQQLKSQNDNDVQNQLESKFESAKKEIVYWFNEFQDMKRFYEHSDKRFQKMRESRDYYKELYERERKLLLATQQEAEQLRDLLELR</sequence>